<feature type="repeat" description="WD" evidence="3">
    <location>
        <begin position="421"/>
        <end position="462"/>
    </location>
</feature>
<evidence type="ECO:0000313" key="5">
    <source>
        <dbReference type="Proteomes" id="UP000250140"/>
    </source>
</evidence>
<gene>
    <name evidence="4" type="ORF">AOQ84DRAFT_374538</name>
</gene>
<dbReference type="InterPro" id="IPR036322">
    <property type="entry name" value="WD40_repeat_dom_sf"/>
</dbReference>
<keyword evidence="1 3" id="KW-0853">WD repeat</keyword>
<dbReference type="Pfam" id="PF00400">
    <property type="entry name" value="WD40"/>
    <property type="match status" value="7"/>
</dbReference>
<dbReference type="AlphaFoldDB" id="A0A8E2F5C3"/>
<keyword evidence="2" id="KW-0677">Repeat</keyword>
<evidence type="ECO:0000313" key="4">
    <source>
        <dbReference type="EMBL" id="OCL10857.1"/>
    </source>
</evidence>
<accession>A0A8E2F5C3</accession>
<evidence type="ECO:0000256" key="2">
    <source>
        <dbReference type="ARBA" id="ARBA00022737"/>
    </source>
</evidence>
<keyword evidence="5" id="KW-1185">Reference proteome</keyword>
<proteinExistence type="predicted"/>
<dbReference type="PRINTS" id="PR00320">
    <property type="entry name" value="GPROTEINBRPT"/>
</dbReference>
<dbReference type="EMBL" id="KV749150">
    <property type="protein sequence ID" value="OCL10857.1"/>
    <property type="molecule type" value="Genomic_DNA"/>
</dbReference>
<evidence type="ECO:0000256" key="3">
    <source>
        <dbReference type="PROSITE-ProRule" id="PRU00221"/>
    </source>
</evidence>
<feature type="repeat" description="WD" evidence="3">
    <location>
        <begin position="252"/>
        <end position="282"/>
    </location>
</feature>
<dbReference type="PANTHER" id="PTHR19879">
    <property type="entry name" value="TRANSCRIPTION INITIATION FACTOR TFIID"/>
    <property type="match status" value="1"/>
</dbReference>
<feature type="repeat" description="WD" evidence="3">
    <location>
        <begin position="389"/>
        <end position="420"/>
    </location>
</feature>
<name>A0A8E2F5C3_9PEZI</name>
<reference evidence="4 5" key="1">
    <citation type="journal article" date="2016" name="Nat. Commun.">
        <title>Ectomycorrhizal ecology is imprinted in the genome of the dominant symbiotic fungus Cenococcum geophilum.</title>
        <authorList>
            <consortium name="DOE Joint Genome Institute"/>
            <person name="Peter M."/>
            <person name="Kohler A."/>
            <person name="Ohm R.A."/>
            <person name="Kuo A."/>
            <person name="Krutzmann J."/>
            <person name="Morin E."/>
            <person name="Arend M."/>
            <person name="Barry K.W."/>
            <person name="Binder M."/>
            <person name="Choi C."/>
            <person name="Clum A."/>
            <person name="Copeland A."/>
            <person name="Grisel N."/>
            <person name="Haridas S."/>
            <person name="Kipfer T."/>
            <person name="LaButti K."/>
            <person name="Lindquist E."/>
            <person name="Lipzen A."/>
            <person name="Maire R."/>
            <person name="Meier B."/>
            <person name="Mihaltcheva S."/>
            <person name="Molinier V."/>
            <person name="Murat C."/>
            <person name="Poggeler S."/>
            <person name="Quandt C.A."/>
            <person name="Sperisen C."/>
            <person name="Tritt A."/>
            <person name="Tisserant E."/>
            <person name="Crous P.W."/>
            <person name="Henrissat B."/>
            <person name="Nehls U."/>
            <person name="Egli S."/>
            <person name="Spatafora J.W."/>
            <person name="Grigoriev I.V."/>
            <person name="Martin F.M."/>
        </authorList>
    </citation>
    <scope>NUCLEOTIDE SEQUENCE [LARGE SCALE GENOMIC DNA]</scope>
    <source>
        <strain evidence="4 5">CBS 207.34</strain>
    </source>
</reference>
<feature type="repeat" description="WD" evidence="3">
    <location>
        <begin position="187"/>
        <end position="228"/>
    </location>
</feature>
<dbReference type="PANTHER" id="PTHR19879:SF9">
    <property type="entry name" value="TRANSCRIPTION INITIATION FACTOR TFIID SUBUNIT 5"/>
    <property type="match status" value="1"/>
</dbReference>
<feature type="repeat" description="WD" evidence="3">
    <location>
        <begin position="143"/>
        <end position="175"/>
    </location>
</feature>
<dbReference type="OrthoDB" id="674604at2759"/>
<dbReference type="InterPro" id="IPR019775">
    <property type="entry name" value="WD40_repeat_CS"/>
</dbReference>
<dbReference type="InterPro" id="IPR001680">
    <property type="entry name" value="WD40_rpt"/>
</dbReference>
<organism evidence="4 5">
    <name type="scientific">Glonium stellatum</name>
    <dbReference type="NCBI Taxonomy" id="574774"/>
    <lineage>
        <taxon>Eukaryota</taxon>
        <taxon>Fungi</taxon>
        <taxon>Dikarya</taxon>
        <taxon>Ascomycota</taxon>
        <taxon>Pezizomycotina</taxon>
        <taxon>Dothideomycetes</taxon>
        <taxon>Pleosporomycetidae</taxon>
        <taxon>Gloniales</taxon>
        <taxon>Gloniaceae</taxon>
        <taxon>Glonium</taxon>
    </lineage>
</organism>
<dbReference type="CDD" id="cd00200">
    <property type="entry name" value="WD40"/>
    <property type="match status" value="1"/>
</dbReference>
<dbReference type="PROSITE" id="PS50082">
    <property type="entry name" value="WD_REPEATS_2"/>
    <property type="match status" value="6"/>
</dbReference>
<dbReference type="PROSITE" id="PS00678">
    <property type="entry name" value="WD_REPEATS_1"/>
    <property type="match status" value="3"/>
</dbReference>
<dbReference type="Proteomes" id="UP000250140">
    <property type="component" value="Unassembled WGS sequence"/>
</dbReference>
<dbReference type="InterPro" id="IPR015943">
    <property type="entry name" value="WD40/YVTN_repeat-like_dom_sf"/>
</dbReference>
<protein>
    <submittedName>
        <fullName evidence="4">WD40 repeat-like protein</fullName>
    </submittedName>
</protein>
<dbReference type="PROSITE" id="PS50294">
    <property type="entry name" value="WD_REPEATS_REGION"/>
    <property type="match status" value="4"/>
</dbReference>
<dbReference type="SUPFAM" id="SSF50978">
    <property type="entry name" value="WD40 repeat-like"/>
    <property type="match status" value="2"/>
</dbReference>
<dbReference type="Gene3D" id="2.130.10.10">
    <property type="entry name" value="YVTN repeat-like/Quinoprotein amine dehydrogenase"/>
    <property type="match status" value="5"/>
</dbReference>
<sequence>MSKRLKRDICDLHAPGTFAKDVQVDRVDQCLPAELQYVCRFWVQHLQKDEIPVLDNGPTDADQSPSLNTFIRDTKRVVLNNRAMIEEAPPQIYSSMLIFLPEKSIVREQFIKQIPSWIYRLPTVTYNWSLLLHTFNGHSGFSAVVFSPDGKLLASASTDWTVRLWDPATGAELQTLQGHLGAKVQPPSGHLDLFNAVTFSSDSKLLASASENGTVRLWNPATGAELQTLKGYLNWVKGVLWNPATGIALQTVWGHSDCVNSAVFSLDNKLLASASGDKTIRLRGSTIRRDLQMPSSPLNLVVCVKFSPNSEMLASASKYDSTITLWDPATGVELLRPGGHSACIDVVFSPDGKLLASVSTDDSVSLWNLAVGVKMPTSERRIPFIGAIVIFSPDSKLLASALDDKTVRLWDLATGVELQTLKGHSDSLRDVAFSPDGKLLASASNDKTIKLWNLATGVELRTIKSHLGFRCLRDYGPFMLAFLPDGKLLASPFIANNTVTLWDLTTGAALGTVRTDDVTVRNLSFSSDSRYLYKFRTVNC</sequence>
<feature type="repeat" description="WD" evidence="3">
    <location>
        <begin position="346"/>
        <end position="377"/>
    </location>
</feature>
<evidence type="ECO:0000256" key="1">
    <source>
        <dbReference type="ARBA" id="ARBA00022574"/>
    </source>
</evidence>
<dbReference type="SMART" id="SM00320">
    <property type="entry name" value="WD40"/>
    <property type="match status" value="8"/>
</dbReference>
<dbReference type="InterPro" id="IPR020472">
    <property type="entry name" value="WD40_PAC1"/>
</dbReference>